<dbReference type="NCBIfam" id="TIGR01352">
    <property type="entry name" value="tonB_Cterm"/>
    <property type="match status" value="1"/>
</dbReference>
<dbReference type="Pfam" id="PF03544">
    <property type="entry name" value="TonB_C"/>
    <property type="match status" value="1"/>
</dbReference>
<evidence type="ECO:0000256" key="7">
    <source>
        <dbReference type="ARBA" id="ARBA00022927"/>
    </source>
</evidence>
<evidence type="ECO:0000313" key="14">
    <source>
        <dbReference type="Proteomes" id="UP000705230"/>
    </source>
</evidence>
<keyword evidence="6 10" id="KW-0812">Transmembrane</keyword>
<evidence type="ECO:0000256" key="4">
    <source>
        <dbReference type="ARBA" id="ARBA00022475"/>
    </source>
</evidence>
<sequence>MYQSQQIKIKKNSLYLTGGISSAFLLFIFMYLLILPGDLDINAMKDGQMVDFIRLKKDDTLHERDRRLPDKPPPPKRPPPPELETPDVKALPTPKLDIKFPDIKMPIDTNGAFVGGGKYMGDGGLIPLVRITPRYPRNALLNNVEGVVVIELLVDEGGSVLTAKVVEANPSGVFNAAAIQAVLKWKFKPRVLNGIAVQQRGLTTIEFII</sequence>
<dbReference type="AlphaFoldDB" id="A0A937M108"/>
<dbReference type="Gene3D" id="3.30.1150.10">
    <property type="match status" value="1"/>
</dbReference>
<comment type="function">
    <text evidence="10">Interacts with outer membrane receptor proteins that carry out high-affinity binding and energy dependent uptake into the periplasmic space of specific substrates. It could act to transduce energy from the cytoplasmic membrane to specific energy-requiring processes in the outer membrane, resulting in the release into the periplasm of ligands bound by these outer membrane proteins.</text>
</comment>
<keyword evidence="4 10" id="KW-1003">Cell membrane</keyword>
<keyword evidence="5 10" id="KW-0997">Cell inner membrane</keyword>
<accession>A0A937M108</accession>
<feature type="transmembrane region" description="Helical" evidence="10">
    <location>
        <begin position="12"/>
        <end position="34"/>
    </location>
</feature>
<dbReference type="InterPro" id="IPR051045">
    <property type="entry name" value="TonB-dependent_transducer"/>
</dbReference>
<evidence type="ECO:0000256" key="9">
    <source>
        <dbReference type="ARBA" id="ARBA00023136"/>
    </source>
</evidence>
<feature type="region of interest" description="Disordered" evidence="11">
    <location>
        <begin position="61"/>
        <end position="89"/>
    </location>
</feature>
<evidence type="ECO:0000313" key="13">
    <source>
        <dbReference type="EMBL" id="MBL6902624.1"/>
    </source>
</evidence>
<feature type="compositionally biased region" description="Pro residues" evidence="11">
    <location>
        <begin position="71"/>
        <end position="83"/>
    </location>
</feature>
<reference evidence="13" key="1">
    <citation type="submission" date="2020-10" db="EMBL/GenBank/DDBJ databases">
        <title>Microbiome of the Black Sea water column analyzed by genome centric metagenomics.</title>
        <authorList>
            <person name="Cabello-Yeves P.J."/>
            <person name="Callieri C."/>
            <person name="Picazo A."/>
            <person name="Mehrshad M."/>
            <person name="Haro-Moreno J.M."/>
            <person name="Roda-Garcia J."/>
            <person name="Dzembekova N."/>
            <person name="Slabakova V."/>
            <person name="Slabakova N."/>
            <person name="Moncheva S."/>
            <person name="Rodriguez-Valera F."/>
        </authorList>
    </citation>
    <scope>NUCLEOTIDE SEQUENCE</scope>
    <source>
        <strain evidence="13">BS30m-G43</strain>
    </source>
</reference>
<dbReference type="PRINTS" id="PR01374">
    <property type="entry name" value="TONBPROTEIN"/>
</dbReference>
<gene>
    <name evidence="13" type="ORF">ISR29_00280</name>
</gene>
<dbReference type="GO" id="GO:0015031">
    <property type="term" value="P:protein transport"/>
    <property type="evidence" value="ECO:0007669"/>
    <property type="project" value="UniProtKB-UniRule"/>
</dbReference>
<evidence type="ECO:0000256" key="6">
    <source>
        <dbReference type="ARBA" id="ARBA00022692"/>
    </source>
</evidence>
<dbReference type="InterPro" id="IPR003538">
    <property type="entry name" value="TonB"/>
</dbReference>
<dbReference type="GO" id="GO:0055085">
    <property type="term" value="P:transmembrane transport"/>
    <property type="evidence" value="ECO:0007669"/>
    <property type="project" value="InterPro"/>
</dbReference>
<evidence type="ECO:0000256" key="2">
    <source>
        <dbReference type="ARBA" id="ARBA00006555"/>
    </source>
</evidence>
<dbReference type="PANTHER" id="PTHR33446">
    <property type="entry name" value="PROTEIN TONB-RELATED"/>
    <property type="match status" value="1"/>
</dbReference>
<name>A0A937M108_9GAMM</name>
<evidence type="ECO:0000256" key="10">
    <source>
        <dbReference type="RuleBase" id="RU362123"/>
    </source>
</evidence>
<dbReference type="InterPro" id="IPR037682">
    <property type="entry name" value="TonB_C"/>
</dbReference>
<evidence type="ECO:0000256" key="3">
    <source>
        <dbReference type="ARBA" id="ARBA00022448"/>
    </source>
</evidence>
<feature type="domain" description="TonB C-terminal" evidence="12">
    <location>
        <begin position="120"/>
        <end position="209"/>
    </location>
</feature>
<dbReference type="SUPFAM" id="SSF74653">
    <property type="entry name" value="TolA/TonB C-terminal domain"/>
    <property type="match status" value="1"/>
</dbReference>
<organism evidence="13 14">
    <name type="scientific">SAR86 cluster bacterium</name>
    <dbReference type="NCBI Taxonomy" id="2030880"/>
    <lineage>
        <taxon>Bacteria</taxon>
        <taxon>Pseudomonadati</taxon>
        <taxon>Pseudomonadota</taxon>
        <taxon>Gammaproteobacteria</taxon>
        <taxon>SAR86 cluster</taxon>
    </lineage>
</organism>
<comment type="similarity">
    <text evidence="2 10">Belongs to the TonB family.</text>
</comment>
<dbReference type="GO" id="GO:0005886">
    <property type="term" value="C:plasma membrane"/>
    <property type="evidence" value="ECO:0007669"/>
    <property type="project" value="UniProtKB-SubCell"/>
</dbReference>
<comment type="subcellular location">
    <subcellularLocation>
        <location evidence="1 10">Cell inner membrane</location>
        <topology evidence="1 10">Single-pass membrane protein</topology>
        <orientation evidence="1 10">Periplasmic side</orientation>
    </subcellularLocation>
</comment>
<evidence type="ECO:0000256" key="8">
    <source>
        <dbReference type="ARBA" id="ARBA00022989"/>
    </source>
</evidence>
<evidence type="ECO:0000256" key="5">
    <source>
        <dbReference type="ARBA" id="ARBA00022519"/>
    </source>
</evidence>
<keyword evidence="8 10" id="KW-1133">Transmembrane helix</keyword>
<feature type="compositionally biased region" description="Basic and acidic residues" evidence="11">
    <location>
        <begin position="61"/>
        <end position="70"/>
    </location>
</feature>
<dbReference type="EMBL" id="JADHSG010000001">
    <property type="protein sequence ID" value="MBL6902624.1"/>
    <property type="molecule type" value="Genomic_DNA"/>
</dbReference>
<dbReference type="InterPro" id="IPR006260">
    <property type="entry name" value="TonB/TolA_C"/>
</dbReference>
<keyword evidence="9 10" id="KW-0472">Membrane</keyword>
<dbReference type="Proteomes" id="UP000705230">
    <property type="component" value="Unassembled WGS sequence"/>
</dbReference>
<evidence type="ECO:0000256" key="11">
    <source>
        <dbReference type="SAM" id="MobiDB-lite"/>
    </source>
</evidence>
<protein>
    <recommendedName>
        <fullName evidence="10">Protein TonB</fullName>
    </recommendedName>
</protein>
<dbReference type="GO" id="GO:0030288">
    <property type="term" value="C:outer membrane-bounded periplasmic space"/>
    <property type="evidence" value="ECO:0007669"/>
    <property type="project" value="InterPro"/>
</dbReference>
<dbReference type="GO" id="GO:0015891">
    <property type="term" value="P:siderophore transport"/>
    <property type="evidence" value="ECO:0007669"/>
    <property type="project" value="InterPro"/>
</dbReference>
<evidence type="ECO:0000259" key="12">
    <source>
        <dbReference type="PROSITE" id="PS52015"/>
    </source>
</evidence>
<proteinExistence type="inferred from homology"/>
<dbReference type="GO" id="GO:0031992">
    <property type="term" value="F:energy transducer activity"/>
    <property type="evidence" value="ECO:0007669"/>
    <property type="project" value="InterPro"/>
</dbReference>
<keyword evidence="10" id="KW-0735">Signal-anchor</keyword>
<keyword evidence="7 10" id="KW-0653">Protein transport</keyword>
<comment type="caution">
    <text evidence="13">The sequence shown here is derived from an EMBL/GenBank/DDBJ whole genome shotgun (WGS) entry which is preliminary data.</text>
</comment>
<keyword evidence="3 10" id="KW-0813">Transport</keyword>
<dbReference type="PROSITE" id="PS52015">
    <property type="entry name" value="TONB_CTD"/>
    <property type="match status" value="1"/>
</dbReference>
<evidence type="ECO:0000256" key="1">
    <source>
        <dbReference type="ARBA" id="ARBA00004383"/>
    </source>
</evidence>